<proteinExistence type="predicted"/>
<dbReference type="Gene3D" id="3.20.20.70">
    <property type="entry name" value="Aldolase class I"/>
    <property type="match status" value="1"/>
</dbReference>
<protein>
    <submittedName>
        <fullName evidence="1">Uncharacterized protein</fullName>
    </submittedName>
</protein>
<organism evidence="1 2">
    <name type="scientific">Parendozoicomonas callyspongiae</name>
    <dbReference type="NCBI Taxonomy" id="2942213"/>
    <lineage>
        <taxon>Bacteria</taxon>
        <taxon>Pseudomonadati</taxon>
        <taxon>Pseudomonadota</taxon>
        <taxon>Gammaproteobacteria</taxon>
        <taxon>Oceanospirillales</taxon>
        <taxon>Endozoicomonadaceae</taxon>
        <taxon>Parendozoicomonas</taxon>
    </lineage>
</organism>
<keyword evidence="2" id="KW-1185">Reference proteome</keyword>
<reference evidence="1 2" key="1">
    <citation type="submission" date="2022-05" db="EMBL/GenBank/DDBJ databases">
        <authorList>
            <person name="Park J.-S."/>
        </authorList>
    </citation>
    <scope>NUCLEOTIDE SEQUENCE [LARGE SCALE GENOMIC DNA]</scope>
    <source>
        <strain evidence="1 2">2012CJ34-2</strain>
    </source>
</reference>
<gene>
    <name evidence="1" type="ORF">M3P05_07940</name>
</gene>
<dbReference type="InterPro" id="IPR013785">
    <property type="entry name" value="Aldolase_TIM"/>
</dbReference>
<evidence type="ECO:0000313" key="2">
    <source>
        <dbReference type="Proteomes" id="UP001203338"/>
    </source>
</evidence>
<dbReference type="EMBL" id="JAMFLX010000008">
    <property type="protein sequence ID" value="MCL6269871.1"/>
    <property type="molecule type" value="Genomic_DNA"/>
</dbReference>
<dbReference type="RefSeq" id="WP_249698975.1">
    <property type="nucleotide sequence ID" value="NZ_JAMFLX010000008.1"/>
</dbReference>
<dbReference type="InterPro" id="IPR034428">
    <property type="entry name" value="ThiH/NoCL/HydG-like"/>
</dbReference>
<comment type="caution">
    <text evidence="1">The sequence shown here is derived from an EMBL/GenBank/DDBJ whole genome shotgun (WGS) entry which is preliminary data.</text>
</comment>
<dbReference type="PANTHER" id="PTHR43583:SF1">
    <property type="entry name" value="2-IMINOACETATE SYNTHASE"/>
    <property type="match status" value="1"/>
</dbReference>
<evidence type="ECO:0000313" key="1">
    <source>
        <dbReference type="EMBL" id="MCL6269871.1"/>
    </source>
</evidence>
<dbReference type="InterPro" id="IPR058240">
    <property type="entry name" value="rSAM_sf"/>
</dbReference>
<sequence length="174" mass="19456">MGFDSVLLVTGENERLAGMEYFQEIIPAIRDQLSYLAIEIQPLDLQGYSKMDAMGVDAVMVYQETYHQPTYEQCHLRGQKTDYIYRLNTADRAAQAGMDKIGLGTLLGLSQDWRTDSAFAAAHPQPGGYADPEQRLLEQFAIDDNRSADDVARAINDAGLEPVWTDWNRVYSGG</sequence>
<dbReference type="PANTHER" id="PTHR43583">
    <property type="entry name" value="2-IMINOACETATE SYNTHASE"/>
    <property type="match status" value="1"/>
</dbReference>
<accession>A0ABT0PF31</accession>
<dbReference type="SUPFAM" id="SSF102114">
    <property type="entry name" value="Radical SAM enzymes"/>
    <property type="match status" value="1"/>
</dbReference>
<dbReference type="Proteomes" id="UP001203338">
    <property type="component" value="Unassembled WGS sequence"/>
</dbReference>
<name>A0ABT0PF31_9GAMM</name>